<dbReference type="GeneID" id="30173604"/>
<feature type="chain" id="PRO_5008628198" evidence="2">
    <location>
        <begin position="17"/>
        <end position="174"/>
    </location>
</feature>
<reference evidence="3" key="1">
    <citation type="submission" date="2013-07" db="EMBL/GenBank/DDBJ databases">
        <title>The Genome Sequence of Cryptococcus pinus CBS10737.</title>
        <authorList>
            <consortium name="The Broad Institute Genome Sequencing Platform"/>
            <person name="Cuomo C."/>
            <person name="Litvintseva A."/>
            <person name="Chen Y."/>
            <person name="Heitman J."/>
            <person name="Sun S."/>
            <person name="Springer D."/>
            <person name="Dromer F."/>
            <person name="Young S.K."/>
            <person name="Zeng Q."/>
            <person name="Gargeya S."/>
            <person name="Fitzgerald M."/>
            <person name="Abouelleil A."/>
            <person name="Alvarado L."/>
            <person name="Berlin A.M."/>
            <person name="Chapman S.B."/>
            <person name="Dewar J."/>
            <person name="Goldberg J."/>
            <person name="Griggs A."/>
            <person name="Gujja S."/>
            <person name="Hansen M."/>
            <person name="Howarth C."/>
            <person name="Imamovic A."/>
            <person name="Larimer J."/>
            <person name="McCowan C."/>
            <person name="Murphy C."/>
            <person name="Pearson M."/>
            <person name="Priest M."/>
            <person name="Roberts A."/>
            <person name="Saif S."/>
            <person name="Shea T."/>
            <person name="Sykes S."/>
            <person name="Wortman J."/>
            <person name="Nusbaum C."/>
            <person name="Birren B."/>
        </authorList>
    </citation>
    <scope>NUCLEOTIDE SEQUENCE [LARGE SCALE GENOMIC DNA]</scope>
    <source>
        <strain evidence="3">CBS 10737</strain>
    </source>
</reference>
<evidence type="ECO:0000256" key="1">
    <source>
        <dbReference type="SAM" id="MobiDB-lite"/>
    </source>
</evidence>
<accession>A0A1B9HYW1</accession>
<evidence type="ECO:0000313" key="3">
    <source>
        <dbReference type="EMBL" id="OCF48456.1"/>
    </source>
</evidence>
<dbReference type="AlphaFoldDB" id="A0A1B9HYW1"/>
<feature type="region of interest" description="Disordered" evidence="1">
    <location>
        <begin position="155"/>
        <end position="174"/>
    </location>
</feature>
<keyword evidence="2" id="KW-0732">Signal</keyword>
<dbReference type="KEGG" id="kpin:30173604"/>
<reference evidence="4" key="2">
    <citation type="submission" date="2013-07" db="EMBL/GenBank/DDBJ databases">
        <authorList>
            <consortium name="The Broad Institute Genome Sequencing Platform"/>
            <person name="Cuomo C."/>
            <person name="Litvintseva A."/>
            <person name="Chen Y."/>
            <person name="Heitman J."/>
            <person name="Sun S."/>
            <person name="Springer D."/>
            <person name="Dromer F."/>
            <person name="Young S.K."/>
            <person name="Zeng Q."/>
            <person name="Gargeya S."/>
            <person name="Fitzgerald M."/>
            <person name="Abouelleil A."/>
            <person name="Alvarado L."/>
            <person name="Berlin A.M."/>
            <person name="Chapman S.B."/>
            <person name="Dewar J."/>
            <person name="Goldberg J."/>
            <person name="Griggs A."/>
            <person name="Gujja S."/>
            <person name="Hansen M."/>
            <person name="Howarth C."/>
            <person name="Imamovic A."/>
            <person name="Larimer J."/>
            <person name="McCowan C."/>
            <person name="Murphy C."/>
            <person name="Pearson M."/>
            <person name="Priest M."/>
            <person name="Roberts A."/>
            <person name="Saif S."/>
            <person name="Shea T."/>
            <person name="Sykes S."/>
            <person name="Wortman J."/>
            <person name="Nusbaum C."/>
            <person name="Birren B."/>
        </authorList>
    </citation>
    <scope>NUCLEOTIDE SEQUENCE</scope>
    <source>
        <strain evidence="4">CBS 10737</strain>
    </source>
</reference>
<evidence type="ECO:0000313" key="5">
    <source>
        <dbReference type="Proteomes" id="UP000094020"/>
    </source>
</evidence>
<proteinExistence type="predicted"/>
<evidence type="ECO:0000256" key="2">
    <source>
        <dbReference type="SAM" id="SignalP"/>
    </source>
</evidence>
<organism evidence="3">
    <name type="scientific">Kwoniella pini CBS 10737</name>
    <dbReference type="NCBI Taxonomy" id="1296096"/>
    <lineage>
        <taxon>Eukaryota</taxon>
        <taxon>Fungi</taxon>
        <taxon>Dikarya</taxon>
        <taxon>Basidiomycota</taxon>
        <taxon>Agaricomycotina</taxon>
        <taxon>Tremellomycetes</taxon>
        <taxon>Tremellales</taxon>
        <taxon>Cryptococcaceae</taxon>
        <taxon>Kwoniella</taxon>
    </lineage>
</organism>
<sequence>MIFPIFLLGILPSSLAVLTLSSIPSPTPTASPGISLNSAIFPSTTKIPNKRCEGDCTFGGTATTLEASIVTSTILSTTSVPCYITTYITNSKTITETIYSTEILTSTITKEGTIFIIQYSPTPILMSTEFTSIMEITNTFWSFWITSTGDYSTSTSSGSEITYGGEVNSNNSND</sequence>
<feature type="compositionally biased region" description="Low complexity" evidence="1">
    <location>
        <begin position="155"/>
        <end position="166"/>
    </location>
</feature>
<dbReference type="EMBL" id="KI894013">
    <property type="protein sequence ID" value="OCF48456.1"/>
    <property type="molecule type" value="Genomic_DNA"/>
</dbReference>
<reference evidence="4" key="4">
    <citation type="submission" date="2024-02" db="EMBL/GenBank/DDBJ databases">
        <title>Comparative genomics of Cryptococcus and Kwoniella reveals pathogenesis evolution and contrasting modes of karyotype evolution via chromosome fusion or intercentromeric recombination.</title>
        <authorList>
            <person name="Coelho M.A."/>
            <person name="David-Palma M."/>
            <person name="Shea T."/>
            <person name="Bowers K."/>
            <person name="McGinley-Smith S."/>
            <person name="Mohammad A.W."/>
            <person name="Gnirke A."/>
            <person name="Yurkov A.M."/>
            <person name="Nowrousian M."/>
            <person name="Sun S."/>
            <person name="Cuomo C.A."/>
            <person name="Heitman J."/>
        </authorList>
    </citation>
    <scope>NUCLEOTIDE SEQUENCE</scope>
    <source>
        <strain evidence="4">CBS 10737</strain>
    </source>
</reference>
<dbReference type="OrthoDB" id="2565116at2759"/>
<dbReference type="Proteomes" id="UP000094020">
    <property type="component" value="Chromosome 10"/>
</dbReference>
<dbReference type="EMBL" id="CP144528">
    <property type="protein sequence ID" value="WWC73255.1"/>
    <property type="molecule type" value="Genomic_DNA"/>
</dbReference>
<protein>
    <submittedName>
        <fullName evidence="3">Uncharacterized protein</fullName>
    </submittedName>
</protein>
<keyword evidence="5" id="KW-1185">Reference proteome</keyword>
<dbReference type="RefSeq" id="XP_019009675.1">
    <property type="nucleotide sequence ID" value="XM_019156957.1"/>
</dbReference>
<gene>
    <name evidence="3" type="ORF">I206_05235</name>
    <name evidence="4" type="ORF">I206_107221</name>
</gene>
<name>A0A1B9HYW1_9TREE</name>
<reference evidence="3" key="3">
    <citation type="submission" date="2016-07" db="EMBL/GenBank/DDBJ databases">
        <title>Evolution of pathogenesis and genome organization in the Tremellales.</title>
        <authorList>
            <person name="Cuomo C."/>
            <person name="Litvintseva A."/>
            <person name="Heitman J."/>
            <person name="Chen Y."/>
            <person name="Sun S."/>
            <person name="Springer D."/>
            <person name="Dromer F."/>
            <person name="Young S."/>
            <person name="Zeng Q."/>
            <person name="Chapman S."/>
            <person name="Gujja S."/>
            <person name="Saif S."/>
            <person name="Birren B."/>
        </authorList>
    </citation>
    <scope>NUCLEOTIDE SEQUENCE</scope>
    <source>
        <strain evidence="3">CBS 10737</strain>
    </source>
</reference>
<feature type="signal peptide" evidence="2">
    <location>
        <begin position="1"/>
        <end position="16"/>
    </location>
</feature>
<evidence type="ECO:0000313" key="4">
    <source>
        <dbReference type="EMBL" id="WWC73255.1"/>
    </source>
</evidence>